<evidence type="ECO:0000256" key="1">
    <source>
        <dbReference type="SAM" id="Phobius"/>
    </source>
</evidence>
<evidence type="ECO:0000313" key="3">
    <source>
        <dbReference type="Proteomes" id="UP000799753"/>
    </source>
</evidence>
<gene>
    <name evidence="2" type="ORF">P280DRAFT_290523</name>
</gene>
<keyword evidence="1" id="KW-0472">Membrane</keyword>
<feature type="transmembrane region" description="Helical" evidence="1">
    <location>
        <begin position="23"/>
        <end position="42"/>
    </location>
</feature>
<organism evidence="2 3">
    <name type="scientific">Massarina eburnea CBS 473.64</name>
    <dbReference type="NCBI Taxonomy" id="1395130"/>
    <lineage>
        <taxon>Eukaryota</taxon>
        <taxon>Fungi</taxon>
        <taxon>Dikarya</taxon>
        <taxon>Ascomycota</taxon>
        <taxon>Pezizomycotina</taxon>
        <taxon>Dothideomycetes</taxon>
        <taxon>Pleosporomycetidae</taxon>
        <taxon>Pleosporales</taxon>
        <taxon>Massarineae</taxon>
        <taxon>Massarinaceae</taxon>
        <taxon>Massarina</taxon>
    </lineage>
</organism>
<feature type="transmembrane region" description="Helical" evidence="1">
    <location>
        <begin position="54"/>
        <end position="74"/>
    </location>
</feature>
<keyword evidence="1" id="KW-0812">Transmembrane</keyword>
<evidence type="ECO:0008006" key="4">
    <source>
        <dbReference type="Google" id="ProtNLM"/>
    </source>
</evidence>
<proteinExistence type="predicted"/>
<dbReference type="AlphaFoldDB" id="A0A6A6S4C4"/>
<dbReference type="EMBL" id="MU006782">
    <property type="protein sequence ID" value="KAF2641992.1"/>
    <property type="molecule type" value="Genomic_DNA"/>
</dbReference>
<protein>
    <recommendedName>
        <fullName evidence="4">Transmembrane protein</fullName>
    </recommendedName>
</protein>
<name>A0A6A6S4C4_9PLEO</name>
<dbReference type="Proteomes" id="UP000799753">
    <property type="component" value="Unassembled WGS sequence"/>
</dbReference>
<sequence>MCITSYARVEGEVFGGSEPRFPFPLRLFFFSLCVTACLSAYLTRHQMSDAGREGVLFSLFVSFFVCFGGFRYAAGEVFFLSLSLSFFA</sequence>
<reference evidence="2" key="1">
    <citation type="journal article" date="2020" name="Stud. Mycol.">
        <title>101 Dothideomycetes genomes: a test case for predicting lifestyles and emergence of pathogens.</title>
        <authorList>
            <person name="Haridas S."/>
            <person name="Albert R."/>
            <person name="Binder M."/>
            <person name="Bloem J."/>
            <person name="Labutti K."/>
            <person name="Salamov A."/>
            <person name="Andreopoulos B."/>
            <person name="Baker S."/>
            <person name="Barry K."/>
            <person name="Bills G."/>
            <person name="Bluhm B."/>
            <person name="Cannon C."/>
            <person name="Castanera R."/>
            <person name="Culley D."/>
            <person name="Daum C."/>
            <person name="Ezra D."/>
            <person name="Gonzalez J."/>
            <person name="Henrissat B."/>
            <person name="Kuo A."/>
            <person name="Liang C."/>
            <person name="Lipzen A."/>
            <person name="Lutzoni F."/>
            <person name="Magnuson J."/>
            <person name="Mondo S."/>
            <person name="Nolan M."/>
            <person name="Ohm R."/>
            <person name="Pangilinan J."/>
            <person name="Park H.-J."/>
            <person name="Ramirez L."/>
            <person name="Alfaro M."/>
            <person name="Sun H."/>
            <person name="Tritt A."/>
            <person name="Yoshinaga Y."/>
            <person name="Zwiers L.-H."/>
            <person name="Turgeon B."/>
            <person name="Goodwin S."/>
            <person name="Spatafora J."/>
            <person name="Crous P."/>
            <person name="Grigoriev I."/>
        </authorList>
    </citation>
    <scope>NUCLEOTIDE SEQUENCE</scope>
    <source>
        <strain evidence="2">CBS 473.64</strain>
    </source>
</reference>
<accession>A0A6A6S4C4</accession>
<keyword evidence="3" id="KW-1185">Reference proteome</keyword>
<keyword evidence="1" id="KW-1133">Transmembrane helix</keyword>
<evidence type="ECO:0000313" key="2">
    <source>
        <dbReference type="EMBL" id="KAF2641992.1"/>
    </source>
</evidence>